<dbReference type="PATRIC" id="fig|1423778.4.peg.1610"/>
<protein>
    <recommendedName>
        <fullName evidence="1">Xylose isomerase-like TIM barrel domain-containing protein</fullName>
    </recommendedName>
</protein>
<proteinExistence type="predicted"/>
<dbReference type="STRING" id="1423778.FC70_GL001573"/>
<name>A0A0R1RMJ0_9LACO</name>
<gene>
    <name evidence="2" type="ORF">FC70_GL001573</name>
</gene>
<dbReference type="EMBL" id="AZFE01000032">
    <property type="protein sequence ID" value="KRL54771.1"/>
    <property type="molecule type" value="Genomic_DNA"/>
</dbReference>
<evidence type="ECO:0000313" key="2">
    <source>
        <dbReference type="EMBL" id="KRL54771.1"/>
    </source>
</evidence>
<dbReference type="InterPro" id="IPR013022">
    <property type="entry name" value="Xyl_isomerase-like_TIM-brl"/>
</dbReference>
<dbReference type="Pfam" id="PF01261">
    <property type="entry name" value="AP_endonuc_2"/>
    <property type="match status" value="1"/>
</dbReference>
<sequence length="234" mass="26484">MFLTEMNDGQSQINLLKNLTQPIDGFEVRGEFFKDDKADELHQLMTLAQEKSYSFYYSIPEILFTNGELNEHLAEHFRIASEYKIDSLKISLGVVNLPTPEQVTVLNNLIKVTGVNLTIENEPNPNGTIEHLVDVCRTLTELGFLGGYTFDAGNWYWINEDPIAAMNALAKYTTVLHLKNIHNQETTLLDTGDTDWQALCAKVTDSTPIILEYQINPADLADELNKLKQYLKVS</sequence>
<feature type="domain" description="Xylose isomerase-like TIM barrel" evidence="1">
    <location>
        <begin position="110"/>
        <end position="229"/>
    </location>
</feature>
<comment type="caution">
    <text evidence="2">The sequence shown here is derived from an EMBL/GenBank/DDBJ whole genome shotgun (WGS) entry which is preliminary data.</text>
</comment>
<dbReference type="InterPro" id="IPR036237">
    <property type="entry name" value="Xyl_isomerase-like_sf"/>
</dbReference>
<dbReference type="SUPFAM" id="SSF51658">
    <property type="entry name" value="Xylose isomerase-like"/>
    <property type="match status" value="1"/>
</dbReference>
<reference evidence="2 3" key="1">
    <citation type="journal article" date="2015" name="Genome Announc.">
        <title>Expanding the biotechnology potential of lactobacilli through comparative genomics of 213 strains and associated genera.</title>
        <authorList>
            <person name="Sun Z."/>
            <person name="Harris H.M."/>
            <person name="McCann A."/>
            <person name="Guo C."/>
            <person name="Argimon S."/>
            <person name="Zhang W."/>
            <person name="Yang X."/>
            <person name="Jeffery I.B."/>
            <person name="Cooney J.C."/>
            <person name="Kagawa T.F."/>
            <person name="Liu W."/>
            <person name="Song Y."/>
            <person name="Salvetti E."/>
            <person name="Wrobel A."/>
            <person name="Rasinkangas P."/>
            <person name="Parkhill J."/>
            <person name="Rea M.C."/>
            <person name="O'Sullivan O."/>
            <person name="Ritari J."/>
            <person name="Douillard F.P."/>
            <person name="Paul Ross R."/>
            <person name="Yang R."/>
            <person name="Briner A.E."/>
            <person name="Felis G.E."/>
            <person name="de Vos W.M."/>
            <person name="Barrangou R."/>
            <person name="Klaenhammer T.R."/>
            <person name="Caufield P.W."/>
            <person name="Cui Y."/>
            <person name="Zhang H."/>
            <person name="O'Toole P.W."/>
        </authorList>
    </citation>
    <scope>NUCLEOTIDE SEQUENCE [LARGE SCALE GENOMIC DNA]</scope>
    <source>
        <strain evidence="2 3">DSM 15707</strain>
    </source>
</reference>
<accession>A0A0R1RMJ0</accession>
<dbReference type="Proteomes" id="UP000051697">
    <property type="component" value="Unassembled WGS sequence"/>
</dbReference>
<keyword evidence="3" id="KW-1185">Reference proteome</keyword>
<evidence type="ECO:0000313" key="3">
    <source>
        <dbReference type="Proteomes" id="UP000051697"/>
    </source>
</evidence>
<dbReference type="AlphaFoldDB" id="A0A0R1RMJ0"/>
<evidence type="ECO:0000259" key="1">
    <source>
        <dbReference type="Pfam" id="PF01261"/>
    </source>
</evidence>
<dbReference type="Gene3D" id="3.20.20.150">
    <property type="entry name" value="Divalent-metal-dependent TIM barrel enzymes"/>
    <property type="match status" value="1"/>
</dbReference>
<organism evidence="2 3">
    <name type="scientific">Paucilactobacillus oligofermentans DSM 15707 = LMG 22743</name>
    <dbReference type="NCBI Taxonomy" id="1423778"/>
    <lineage>
        <taxon>Bacteria</taxon>
        <taxon>Bacillati</taxon>
        <taxon>Bacillota</taxon>
        <taxon>Bacilli</taxon>
        <taxon>Lactobacillales</taxon>
        <taxon>Lactobacillaceae</taxon>
        <taxon>Paucilactobacillus</taxon>
    </lineage>
</organism>